<dbReference type="PROSITE" id="PS50297">
    <property type="entry name" value="ANK_REP_REGION"/>
    <property type="match status" value="1"/>
</dbReference>
<comment type="caution">
    <text evidence="3">The sequence shown here is derived from an EMBL/GenBank/DDBJ whole genome shotgun (WGS) entry which is preliminary data.</text>
</comment>
<reference evidence="4" key="1">
    <citation type="journal article" date="2019" name="Int. J. Syst. Evol. Microbiol.">
        <title>The Global Catalogue of Microorganisms (GCM) 10K type strain sequencing project: providing services to taxonomists for standard genome sequencing and annotation.</title>
        <authorList>
            <consortium name="The Broad Institute Genomics Platform"/>
            <consortium name="The Broad Institute Genome Sequencing Center for Infectious Disease"/>
            <person name="Wu L."/>
            <person name="Ma J."/>
        </authorList>
    </citation>
    <scope>NUCLEOTIDE SEQUENCE [LARGE SCALE GENOMIC DNA]</scope>
    <source>
        <strain evidence="4">KCTC 42424</strain>
    </source>
</reference>
<evidence type="ECO:0000313" key="3">
    <source>
        <dbReference type="EMBL" id="MFC3680792.1"/>
    </source>
</evidence>
<dbReference type="EMBL" id="JBHRYB010000013">
    <property type="protein sequence ID" value="MFC3680792.1"/>
    <property type="molecule type" value="Genomic_DNA"/>
</dbReference>
<gene>
    <name evidence="3" type="ORF">ACFOMG_11850</name>
</gene>
<feature type="repeat" description="ANK" evidence="1">
    <location>
        <begin position="608"/>
        <end position="640"/>
    </location>
</feature>
<feature type="signal peptide" evidence="2">
    <location>
        <begin position="1"/>
        <end position="26"/>
    </location>
</feature>
<keyword evidence="4" id="KW-1185">Reference proteome</keyword>
<dbReference type="PANTHER" id="PTHR37549:SF1">
    <property type="entry name" value="LIPOPROTEIN LPRI"/>
    <property type="match status" value="1"/>
</dbReference>
<dbReference type="Gene3D" id="1.25.40.20">
    <property type="entry name" value="Ankyrin repeat-containing domain"/>
    <property type="match status" value="1"/>
</dbReference>
<accession>A0ABV7VUD1</accession>
<dbReference type="InterPro" id="IPR052755">
    <property type="entry name" value="Lysozyme_Inhibitor_LprI"/>
</dbReference>
<dbReference type="RefSeq" id="WP_376866892.1">
    <property type="nucleotide sequence ID" value="NZ_JBHRYB010000013.1"/>
</dbReference>
<dbReference type="SUPFAM" id="SSF48403">
    <property type="entry name" value="Ankyrin repeat"/>
    <property type="match status" value="1"/>
</dbReference>
<dbReference type="InterPro" id="IPR002110">
    <property type="entry name" value="Ankyrin_rpt"/>
</dbReference>
<protein>
    <submittedName>
        <fullName evidence="3">Ankyrin repeat domain-containing protein</fullName>
    </submittedName>
</protein>
<dbReference type="InterPro" id="IPR036770">
    <property type="entry name" value="Ankyrin_rpt-contain_sf"/>
</dbReference>
<keyword evidence="1" id="KW-0040">ANK repeat</keyword>
<sequence>MARCYHAVIMLLFATLLGSANTLCLAAENRPRLADLVTQHAIAGDSELAVAIRYYRASGQFSSPEDVYQRAFTQQQQRLQQQLSLVQQEHGDWLLQTLQLRPQEMAEFADWVADKRFSPAALNMRALYLAALFQRAADALQQQQFSFREALLPRLTLYYPCQLLTQHADLALDAFALDSRAAALALAGLDRRLAFDCPQPLTTGRPAQAGYLQRYVAAVELASGRGLQDLIHSRLQTRATVDEAPAGADAFPSFEPQPLMSQLASQPEPQARLLYALMLHVYQPQRRDEIVTLLSELRQQMDQQWPLAQYPREVLAANKRLISGPYDGSDQRMLQYLVSLALASGPGFVIPCGVVLQAPFLLRAEAPLFGSTYDVSLPRSDCRLTDYPLPPSVTQYLTLTEQPIADWLNNHQGSIRHAHAKSRAIARKKLQLFPGLLPALSEKSGYPFASWSLLNLTNRALFNRIAASYDQALADLAQHYQRYFNVPQKRAAATARAALWSVVEEGHWGQPGAHGLRDWLVSDISDRQIIERLAGVQDIAELPQSRISMRYYAGYWWLLGQPDSLLMMAVQRPAVLQTLLAKKNSATALTQGTERNNPTTDIHYANAIGKTALHVAVQMNQLQSVRLLLDAGADIEARVEGNDRTPLRHSQRSVAMYAAANGELALIRLLQQRGVSFAVRDSAGLSPLHYLLGNRYLPMNPHLSADNYRDYLALIAPQFLHSGQSTITPGFNCARAGNDVEQRLCDDAGLAAYDRQLSWRYRQARSQAVTEQDKKQLKQRQLSWLRQRNQCRDNDCIARAYQQRLTEI</sequence>
<dbReference type="SMART" id="SM00248">
    <property type="entry name" value="ANK"/>
    <property type="match status" value="2"/>
</dbReference>
<dbReference type="PANTHER" id="PTHR37549">
    <property type="entry name" value="LIPOPROTEIN LPRI"/>
    <property type="match status" value="1"/>
</dbReference>
<name>A0ABV7VUD1_9GAMM</name>
<dbReference type="Proteomes" id="UP001595722">
    <property type="component" value="Unassembled WGS sequence"/>
</dbReference>
<evidence type="ECO:0000256" key="2">
    <source>
        <dbReference type="SAM" id="SignalP"/>
    </source>
</evidence>
<feature type="chain" id="PRO_5045062037" evidence="2">
    <location>
        <begin position="27"/>
        <end position="808"/>
    </location>
</feature>
<organism evidence="3 4">
    <name type="scientific">Bacterioplanoides pacificum</name>
    <dbReference type="NCBI Taxonomy" id="1171596"/>
    <lineage>
        <taxon>Bacteria</taxon>
        <taxon>Pseudomonadati</taxon>
        <taxon>Pseudomonadota</taxon>
        <taxon>Gammaproteobacteria</taxon>
        <taxon>Oceanospirillales</taxon>
        <taxon>Oceanospirillaceae</taxon>
        <taxon>Bacterioplanoides</taxon>
    </lineage>
</organism>
<dbReference type="Pfam" id="PF00023">
    <property type="entry name" value="Ank"/>
    <property type="match status" value="1"/>
</dbReference>
<proteinExistence type="predicted"/>
<dbReference type="PROSITE" id="PS50088">
    <property type="entry name" value="ANK_REPEAT"/>
    <property type="match status" value="1"/>
</dbReference>
<evidence type="ECO:0000256" key="1">
    <source>
        <dbReference type="PROSITE-ProRule" id="PRU00023"/>
    </source>
</evidence>
<keyword evidence="2" id="KW-0732">Signal</keyword>
<evidence type="ECO:0000313" key="4">
    <source>
        <dbReference type="Proteomes" id="UP001595722"/>
    </source>
</evidence>